<reference evidence="3" key="1">
    <citation type="journal article" date="2019" name="Int. J. Syst. Evol. Microbiol.">
        <title>The Global Catalogue of Microorganisms (GCM) 10K type strain sequencing project: providing services to taxonomists for standard genome sequencing and annotation.</title>
        <authorList>
            <consortium name="The Broad Institute Genomics Platform"/>
            <consortium name="The Broad Institute Genome Sequencing Center for Infectious Disease"/>
            <person name="Wu L."/>
            <person name="Ma J."/>
        </authorList>
    </citation>
    <scope>NUCLEOTIDE SEQUENCE [LARGE SCALE GENOMIC DNA]</scope>
    <source>
        <strain evidence="3">CCUG 36956</strain>
    </source>
</reference>
<feature type="compositionally biased region" description="Basic and acidic residues" evidence="1">
    <location>
        <begin position="164"/>
        <end position="174"/>
    </location>
</feature>
<evidence type="ECO:0000313" key="2">
    <source>
        <dbReference type="EMBL" id="MFC6011024.1"/>
    </source>
</evidence>
<gene>
    <name evidence="2" type="ORF">ACFP3H_08170</name>
</gene>
<proteinExistence type="predicted"/>
<dbReference type="RefSeq" id="WP_378601883.1">
    <property type="nucleotide sequence ID" value="NZ_JBHSQN010000003.1"/>
</dbReference>
<dbReference type="Proteomes" id="UP001596223">
    <property type="component" value="Unassembled WGS sequence"/>
</dbReference>
<protein>
    <recommendedName>
        <fullName evidence="4">DUF222 domain-containing protein</fullName>
    </recommendedName>
</protein>
<feature type="region of interest" description="Disordered" evidence="1">
    <location>
        <begin position="96"/>
        <end position="174"/>
    </location>
</feature>
<evidence type="ECO:0000313" key="3">
    <source>
        <dbReference type="Proteomes" id="UP001596223"/>
    </source>
</evidence>
<comment type="caution">
    <text evidence="2">The sequence shown here is derived from an EMBL/GenBank/DDBJ whole genome shotgun (WGS) entry which is preliminary data.</text>
</comment>
<dbReference type="EMBL" id="JBHSQN010000003">
    <property type="protein sequence ID" value="MFC6011024.1"/>
    <property type="molecule type" value="Genomic_DNA"/>
</dbReference>
<keyword evidence="3" id="KW-1185">Reference proteome</keyword>
<organism evidence="2 3">
    <name type="scientific">Nocardia lasii</name>
    <dbReference type="NCBI Taxonomy" id="1616107"/>
    <lineage>
        <taxon>Bacteria</taxon>
        <taxon>Bacillati</taxon>
        <taxon>Actinomycetota</taxon>
        <taxon>Actinomycetes</taxon>
        <taxon>Mycobacteriales</taxon>
        <taxon>Nocardiaceae</taxon>
        <taxon>Nocardia</taxon>
    </lineage>
</organism>
<evidence type="ECO:0008006" key="4">
    <source>
        <dbReference type="Google" id="ProtNLM"/>
    </source>
</evidence>
<accession>A0ABW1JNM4</accession>
<name>A0ABW1JNM4_9NOCA</name>
<sequence length="174" mass="19219">MKRDNEPMLDLVDGDVGMSRHLSKALKILAESTSDRDLKKQLQEIRDGKGSLRDLARSEGLARLSDAVMPSVVADIAKKTPQELQELANAGEAVLERYRSNGPGGEATQETEHSEAPAQPQTTQVHAVSPSPAEPASHLIPGTRKPNRDRVVTPDELDDDESYYQERNRNGWLR</sequence>
<evidence type="ECO:0000256" key="1">
    <source>
        <dbReference type="SAM" id="MobiDB-lite"/>
    </source>
</evidence>